<comment type="caution">
    <text evidence="3">The sequence shown here is derived from an EMBL/GenBank/DDBJ whole genome shotgun (WGS) entry which is preliminary data.</text>
</comment>
<organism evidence="3 4">
    <name type="scientific">Hymenobacter saemangeumensis</name>
    <dbReference type="NCBI Taxonomy" id="1084522"/>
    <lineage>
        <taxon>Bacteria</taxon>
        <taxon>Pseudomonadati</taxon>
        <taxon>Bacteroidota</taxon>
        <taxon>Cytophagia</taxon>
        <taxon>Cytophagales</taxon>
        <taxon>Hymenobacteraceae</taxon>
        <taxon>Hymenobacter</taxon>
    </lineage>
</organism>
<protein>
    <submittedName>
        <fullName evidence="3">DUF262 domain-containing protein</fullName>
    </submittedName>
</protein>
<dbReference type="PANTHER" id="PTHR35149">
    <property type="entry name" value="SLL5132 PROTEIN"/>
    <property type="match status" value="1"/>
</dbReference>
<proteinExistence type="predicted"/>
<dbReference type="InterPro" id="IPR004919">
    <property type="entry name" value="GmrSD_N"/>
</dbReference>
<dbReference type="EMBL" id="BAABGZ010000018">
    <property type="protein sequence ID" value="GAA4355975.1"/>
    <property type="molecule type" value="Genomic_DNA"/>
</dbReference>
<feature type="domain" description="GmrSD restriction endonucleases N-terminal" evidence="1">
    <location>
        <begin position="8"/>
        <end position="270"/>
    </location>
</feature>
<dbReference type="PANTHER" id="PTHR35149:SF2">
    <property type="entry name" value="DUF262 DOMAIN-CONTAINING PROTEIN"/>
    <property type="match status" value="1"/>
</dbReference>
<evidence type="ECO:0000259" key="2">
    <source>
        <dbReference type="Pfam" id="PF07510"/>
    </source>
</evidence>
<reference evidence="4" key="1">
    <citation type="journal article" date="2019" name="Int. J. Syst. Evol. Microbiol.">
        <title>The Global Catalogue of Microorganisms (GCM) 10K type strain sequencing project: providing services to taxonomists for standard genome sequencing and annotation.</title>
        <authorList>
            <consortium name="The Broad Institute Genomics Platform"/>
            <consortium name="The Broad Institute Genome Sequencing Center for Infectious Disease"/>
            <person name="Wu L."/>
            <person name="Ma J."/>
        </authorList>
    </citation>
    <scope>NUCLEOTIDE SEQUENCE [LARGE SCALE GENOMIC DNA]</scope>
    <source>
        <strain evidence="4">JCM 17923</strain>
    </source>
</reference>
<dbReference type="Pfam" id="PF07510">
    <property type="entry name" value="GmrSD_C"/>
    <property type="match status" value="1"/>
</dbReference>
<evidence type="ECO:0000313" key="3">
    <source>
        <dbReference type="EMBL" id="GAA4355975.1"/>
    </source>
</evidence>
<evidence type="ECO:0000313" key="4">
    <source>
        <dbReference type="Proteomes" id="UP001501153"/>
    </source>
</evidence>
<dbReference type="InterPro" id="IPR011089">
    <property type="entry name" value="GmrSD_C"/>
</dbReference>
<evidence type="ECO:0000259" key="1">
    <source>
        <dbReference type="Pfam" id="PF03235"/>
    </source>
</evidence>
<name>A0ABP8ICF7_9BACT</name>
<sequence length="622" mass="71919">MIPSKLTVAQIFEQERRLVVPLFQRKYVWDKTKQWQPLWEDIKQLAEEELARATGGAARGRKKMPNHFIGAVVLAHLDTWGRAVPARSVIDGQQRMTTLQLVLTALRDAAAAQQVQGVERTFERLTRNNYRTDLAYEQFKVWPTTGDQEVFERVMLAGSATEVNSLFPLTRGYRKRKFDPRPRLVEAYLYFEEEFTDYLLADDPSQDEPTEPSDELVAMRVDALLESITKRLEVVMVELEADDDPQVIFESLNGRGEPLLPSDLIRNYVFLEASKQQRDLPTLHKKYWAEFDDSGKAGKFWQEETRQGRLKRPRLDLFFFHFLTLQRQEQLPITQLYTEFRSWWLDAASDNAETELASLRHYGDVYRGFFEGTAMPRLDLLVHRLQVMDTSVFYPVLLGLLTRWQPKTPAQELNGIFTDLESYLVRRMVCMLTPKNYNRIVLDLLQVLEAAHTITRATVNAFLGGLTGETGRWPDDAEFKDACQTNPLYQYLNNPRLQMLLHALDLQLETSRQERLHLETTLSIEHIFPQHPAAGKWDQVTDEESEVVLHQLGNLTLLTKPLNSSVSNGPFSKKRGQIAKQSKLRLNAYFQEFADDYLWGAKDIKKRGKELAQVAVKVWPRG</sequence>
<keyword evidence="4" id="KW-1185">Reference proteome</keyword>
<dbReference type="Pfam" id="PF03235">
    <property type="entry name" value="GmrSD_N"/>
    <property type="match status" value="1"/>
</dbReference>
<dbReference type="RefSeq" id="WP_345235824.1">
    <property type="nucleotide sequence ID" value="NZ_BAABGZ010000018.1"/>
</dbReference>
<feature type="domain" description="GmrSD restriction endonucleases C-terminal" evidence="2">
    <location>
        <begin position="473"/>
        <end position="614"/>
    </location>
</feature>
<dbReference type="Proteomes" id="UP001501153">
    <property type="component" value="Unassembled WGS sequence"/>
</dbReference>
<accession>A0ABP8ICF7</accession>
<gene>
    <name evidence="3" type="ORF">GCM10023185_19330</name>
</gene>